<keyword evidence="6" id="KW-1185">Reference proteome</keyword>
<keyword evidence="3" id="KW-0238">DNA-binding</keyword>
<dbReference type="GO" id="GO:0005524">
    <property type="term" value="F:ATP binding"/>
    <property type="evidence" value="ECO:0007669"/>
    <property type="project" value="UniProtKB-KW"/>
</dbReference>
<organism evidence="5 6">
    <name type="scientific">Nocardia camponoti</name>
    <dbReference type="NCBI Taxonomy" id="1616106"/>
    <lineage>
        <taxon>Bacteria</taxon>
        <taxon>Bacillati</taxon>
        <taxon>Actinomycetota</taxon>
        <taxon>Actinomycetes</taxon>
        <taxon>Mycobacteriales</taxon>
        <taxon>Nocardiaceae</taxon>
        <taxon>Nocardia</taxon>
    </lineage>
</organism>
<dbReference type="InterPro" id="IPR027417">
    <property type="entry name" value="P-loop_NTPase"/>
</dbReference>
<sequence length="508" mass="55201">MSDVSIVWPSSANTPPLLAVNDAALHDLHIDEVINAILGADEYDLRPIFAHPTSDVATVRYRHEVFADLAVEDIRTALTGFAANMRQVRDELATGASREHPHQRGWWELTAAAHYLDALTGLAAELDAVPIRSVALTRWRTWLLAFLTTQELTDFARVVAEVRAELDHVRYTLRISGRTIEVMPAAELLDHSAVIANLFARFGVVAPAPAGQPRFDPAANLQEQLLDEVAAVSPLAFGRLTAFGRDYRVFPGYAAVATFDRELAFYLTYLRFADRVGTSRLCVPELADDTTAIHADNAFDLALATQWRAQPTEVVANDWQLSTGELAIIVTGPNQGGKTTFARAFGQLLYLTALGGLVPASSARLPLADRIDTHFAAAEAITDPTGRLATELLRVRDTLDVATGRSVVILNETLSATGSADAATIGRDILARIAEVGAVALWVTFFDELADMGSFAVSMVATTDPDDPGRRTFRLERRAADGDAQAVMLARRFGLTRERVADRVNSCA</sequence>
<dbReference type="PANTHER" id="PTHR11361:SF34">
    <property type="entry name" value="DNA MISMATCH REPAIR PROTEIN MSH1, MITOCHONDRIAL"/>
    <property type="match status" value="1"/>
</dbReference>
<dbReference type="AlphaFoldDB" id="A0A917V4F2"/>
<dbReference type="GO" id="GO:0030983">
    <property type="term" value="F:mismatched DNA binding"/>
    <property type="evidence" value="ECO:0007669"/>
    <property type="project" value="InterPro"/>
</dbReference>
<dbReference type="SUPFAM" id="SSF52540">
    <property type="entry name" value="P-loop containing nucleoside triphosphate hydrolases"/>
    <property type="match status" value="1"/>
</dbReference>
<evidence type="ECO:0000256" key="3">
    <source>
        <dbReference type="ARBA" id="ARBA00023125"/>
    </source>
</evidence>
<dbReference type="InterPro" id="IPR045076">
    <property type="entry name" value="MutS"/>
</dbReference>
<dbReference type="GO" id="GO:0140664">
    <property type="term" value="F:ATP-dependent DNA damage sensor activity"/>
    <property type="evidence" value="ECO:0007669"/>
    <property type="project" value="InterPro"/>
</dbReference>
<dbReference type="GO" id="GO:0006298">
    <property type="term" value="P:mismatch repair"/>
    <property type="evidence" value="ECO:0007669"/>
    <property type="project" value="InterPro"/>
</dbReference>
<evidence type="ECO:0000256" key="1">
    <source>
        <dbReference type="ARBA" id="ARBA00022741"/>
    </source>
</evidence>
<dbReference type="Pfam" id="PF00488">
    <property type="entry name" value="MutS_V"/>
    <property type="match status" value="1"/>
</dbReference>
<proteinExistence type="predicted"/>
<dbReference type="GO" id="GO:0005829">
    <property type="term" value="C:cytosol"/>
    <property type="evidence" value="ECO:0007669"/>
    <property type="project" value="TreeGrafter"/>
</dbReference>
<dbReference type="InterPro" id="IPR000432">
    <property type="entry name" value="DNA_mismatch_repair_MutS_C"/>
</dbReference>
<dbReference type="Proteomes" id="UP000612956">
    <property type="component" value="Unassembled WGS sequence"/>
</dbReference>
<feature type="domain" description="DNA mismatch repair proteins mutS family" evidence="4">
    <location>
        <begin position="325"/>
        <end position="505"/>
    </location>
</feature>
<accession>A0A917V4F2</accession>
<dbReference type="SMART" id="SM00534">
    <property type="entry name" value="MUTSac"/>
    <property type="match status" value="1"/>
</dbReference>
<reference evidence="5" key="2">
    <citation type="submission" date="2020-09" db="EMBL/GenBank/DDBJ databases">
        <authorList>
            <person name="Sun Q."/>
            <person name="Zhou Y."/>
        </authorList>
    </citation>
    <scope>NUCLEOTIDE SEQUENCE</scope>
    <source>
        <strain evidence="5">CGMCC 4.7278</strain>
    </source>
</reference>
<name>A0A917V4F2_9NOCA</name>
<keyword evidence="2" id="KW-0067">ATP-binding</keyword>
<evidence type="ECO:0000256" key="2">
    <source>
        <dbReference type="ARBA" id="ARBA00022840"/>
    </source>
</evidence>
<evidence type="ECO:0000313" key="5">
    <source>
        <dbReference type="EMBL" id="GGK35387.1"/>
    </source>
</evidence>
<evidence type="ECO:0000313" key="6">
    <source>
        <dbReference type="Proteomes" id="UP000612956"/>
    </source>
</evidence>
<keyword evidence="1" id="KW-0547">Nucleotide-binding</keyword>
<comment type="caution">
    <text evidence="5">The sequence shown here is derived from an EMBL/GenBank/DDBJ whole genome shotgun (WGS) entry which is preliminary data.</text>
</comment>
<dbReference type="EMBL" id="BMMW01000001">
    <property type="protein sequence ID" value="GGK35387.1"/>
    <property type="molecule type" value="Genomic_DNA"/>
</dbReference>
<dbReference type="Gene3D" id="3.40.50.300">
    <property type="entry name" value="P-loop containing nucleotide triphosphate hydrolases"/>
    <property type="match status" value="1"/>
</dbReference>
<reference evidence="5" key="1">
    <citation type="journal article" date="2014" name="Int. J. Syst. Evol. Microbiol.">
        <title>Complete genome sequence of Corynebacterium casei LMG S-19264T (=DSM 44701T), isolated from a smear-ripened cheese.</title>
        <authorList>
            <consortium name="US DOE Joint Genome Institute (JGI-PGF)"/>
            <person name="Walter F."/>
            <person name="Albersmeier A."/>
            <person name="Kalinowski J."/>
            <person name="Ruckert C."/>
        </authorList>
    </citation>
    <scope>NUCLEOTIDE SEQUENCE</scope>
    <source>
        <strain evidence="5">CGMCC 4.7278</strain>
    </source>
</reference>
<protein>
    <submittedName>
        <fullName evidence="5">DNA mismatch repair protein MutS</fullName>
    </submittedName>
</protein>
<evidence type="ECO:0000259" key="4">
    <source>
        <dbReference type="SMART" id="SM00534"/>
    </source>
</evidence>
<dbReference type="PANTHER" id="PTHR11361">
    <property type="entry name" value="DNA MISMATCH REPAIR PROTEIN MUTS FAMILY MEMBER"/>
    <property type="match status" value="1"/>
</dbReference>
<gene>
    <name evidence="5" type="ORF">GCM10011591_03780</name>
</gene>